<dbReference type="Proteomes" id="UP001161247">
    <property type="component" value="Chromosome 4"/>
</dbReference>
<reference evidence="3" key="1">
    <citation type="submission" date="2023-03" db="EMBL/GenBank/DDBJ databases">
        <authorList>
            <person name="Julca I."/>
        </authorList>
    </citation>
    <scope>NUCLEOTIDE SEQUENCE</scope>
</reference>
<dbReference type="EMBL" id="OX459121">
    <property type="protein sequence ID" value="CAI9102765.1"/>
    <property type="molecule type" value="Genomic_DNA"/>
</dbReference>
<accession>A0AAV1D6U6</accession>
<keyword evidence="4" id="KW-1185">Reference proteome</keyword>
<dbReference type="PANTHER" id="PTHR48451">
    <property type="entry name" value="DUF4218 DOMAIN-CONTAINING PROTEIN"/>
    <property type="match status" value="1"/>
</dbReference>
<dbReference type="AlphaFoldDB" id="A0AAV1D6U6"/>
<gene>
    <name evidence="3" type="ORF">OLC1_LOCUS12063</name>
</gene>
<evidence type="ECO:0000259" key="2">
    <source>
        <dbReference type="Pfam" id="PF03017"/>
    </source>
</evidence>
<dbReference type="PANTHER" id="PTHR48451:SF1">
    <property type="entry name" value="DUF4218 DOMAIN-CONTAINING PROTEIN"/>
    <property type="match status" value="1"/>
</dbReference>
<feature type="domain" description="Transposase Tnp1/En/Spm-like" evidence="2">
    <location>
        <begin position="436"/>
        <end position="497"/>
    </location>
</feature>
<dbReference type="InterPro" id="IPR004264">
    <property type="entry name" value="Transposase_23"/>
</dbReference>
<feature type="region of interest" description="Disordered" evidence="1">
    <location>
        <begin position="179"/>
        <end position="201"/>
    </location>
</feature>
<protein>
    <submittedName>
        <fullName evidence="3">OLC1v1001085C1</fullName>
    </submittedName>
</protein>
<proteinExistence type="predicted"/>
<evidence type="ECO:0000313" key="3">
    <source>
        <dbReference type="EMBL" id="CAI9102765.1"/>
    </source>
</evidence>
<dbReference type="Pfam" id="PF03017">
    <property type="entry name" value="Transposase_23"/>
    <property type="match status" value="1"/>
</dbReference>
<evidence type="ECO:0000313" key="4">
    <source>
        <dbReference type="Proteomes" id="UP001161247"/>
    </source>
</evidence>
<evidence type="ECO:0000256" key="1">
    <source>
        <dbReference type="SAM" id="MobiDB-lite"/>
    </source>
</evidence>
<sequence length="519" mass="59498">MKAYVESKFNRTSRNESLSTTAISGLNVFNVQGYALGKGTPKILNGEMLKKAHRYLLFNCHKLKSCLELHRGMVAENHSRAQPHVECIHSEEFATWFANNVESLDFQEQGKDFKRFEIACQRSQRGCEDEAKLDIFFMSFFTGLFDEARMDNTISAEHTEQPRELTSEINDVLEQTTRELTNESNEAQSGQAKKTSKKKGRGPTMMLEIWGHDPAKGLIKVDFDYLGRAIGMNQKTLSGFMGTIARKSHYCPIDVESWHDMSDLRKTEMLNVINARLDITLASEDWILTHILHCWRNWKNDMKARKDVTVIDKQEWRKSWIIALAGHHLHKKNINWYVEEHQLVMWPDKPGRVRMFGQGVTPSDVWGQVPKRNTCRRIILEQRKELITLIDRVGELEERVLEQRMSRVSQAEFQSNSSSNSLIVNQSLQVGQYVYLKPFADPNQLVAKGRIESLDPCTEVGGLPIGINWCQVLVEVIIISDAPLIKGYNHYVTVQDAHGDLVAWPCAIVTSVEQRSYFP</sequence>
<name>A0AAV1D6U6_OLDCO</name>
<organism evidence="3 4">
    <name type="scientific">Oldenlandia corymbosa var. corymbosa</name>
    <dbReference type="NCBI Taxonomy" id="529605"/>
    <lineage>
        <taxon>Eukaryota</taxon>
        <taxon>Viridiplantae</taxon>
        <taxon>Streptophyta</taxon>
        <taxon>Embryophyta</taxon>
        <taxon>Tracheophyta</taxon>
        <taxon>Spermatophyta</taxon>
        <taxon>Magnoliopsida</taxon>
        <taxon>eudicotyledons</taxon>
        <taxon>Gunneridae</taxon>
        <taxon>Pentapetalae</taxon>
        <taxon>asterids</taxon>
        <taxon>lamiids</taxon>
        <taxon>Gentianales</taxon>
        <taxon>Rubiaceae</taxon>
        <taxon>Rubioideae</taxon>
        <taxon>Spermacoceae</taxon>
        <taxon>Hedyotis-Oldenlandia complex</taxon>
        <taxon>Oldenlandia</taxon>
    </lineage>
</organism>
<feature type="compositionally biased region" description="Polar residues" evidence="1">
    <location>
        <begin position="182"/>
        <end position="193"/>
    </location>
</feature>